<accession>F4QTY4</accession>
<proteinExistence type="predicted"/>
<dbReference type="Proteomes" id="UP000006512">
    <property type="component" value="Unassembled WGS sequence"/>
</dbReference>
<dbReference type="HOGENOM" id="CLU_096796_1_0_5"/>
<organism evidence="3 4">
    <name type="scientific">Asticcacaulis biprosthecium C19</name>
    <dbReference type="NCBI Taxonomy" id="715226"/>
    <lineage>
        <taxon>Bacteria</taxon>
        <taxon>Pseudomonadati</taxon>
        <taxon>Pseudomonadota</taxon>
        <taxon>Alphaproteobacteria</taxon>
        <taxon>Caulobacterales</taxon>
        <taxon>Caulobacteraceae</taxon>
        <taxon>Asticcacaulis</taxon>
    </lineage>
</organism>
<dbReference type="AlphaFoldDB" id="F4QTY4"/>
<dbReference type="Gene3D" id="3.10.540.10">
    <property type="entry name" value="duf1285 like domain"/>
    <property type="match status" value="1"/>
</dbReference>
<dbReference type="InterPro" id="IPR023361">
    <property type="entry name" value="DUF1285_beta_roll_sf"/>
</dbReference>
<evidence type="ECO:0000313" key="4">
    <source>
        <dbReference type="Proteomes" id="UP000006512"/>
    </source>
</evidence>
<dbReference type="InterPro" id="IPR048342">
    <property type="entry name" value="DUF1285_C"/>
</dbReference>
<dbReference type="eggNOG" id="COG3816">
    <property type="taxonomic scope" value="Bacteria"/>
</dbReference>
<name>F4QTY4_9CAUL</name>
<evidence type="ECO:0000259" key="1">
    <source>
        <dbReference type="Pfam" id="PF06938"/>
    </source>
</evidence>
<evidence type="ECO:0000259" key="2">
    <source>
        <dbReference type="Pfam" id="PF21028"/>
    </source>
</evidence>
<reference evidence="4" key="1">
    <citation type="submission" date="2011-03" db="EMBL/GenBank/DDBJ databases">
        <title>Draft genome sequence of Brevundimonas diminuta.</title>
        <authorList>
            <person name="Brown P.J.B."/>
            <person name="Buechlein A."/>
            <person name="Hemmerich C."/>
            <person name="Brun Y.V."/>
        </authorList>
    </citation>
    <scope>NUCLEOTIDE SEQUENCE [LARGE SCALE GENOMIC DNA]</scope>
    <source>
        <strain evidence="4">C19</strain>
    </source>
</reference>
<evidence type="ECO:0000313" key="3">
    <source>
        <dbReference type="EMBL" id="EGF89284.1"/>
    </source>
</evidence>
<protein>
    <recommendedName>
        <fullName evidence="5">DUF1285 domain-containing protein</fullName>
    </recommendedName>
</protein>
<sequence>MQDLPAFLRDLPPDKHGEKPLPVETWNPPFCGHIDMRIARDGTWFYNGTPITRPAMVRLFSRVLRRDDDGFFLVTPVEKLGITVEDVPFLAVEMAQVDGTLTFRTNVDDLVTAGPDHPLRFAKGNDGFMPYVEVRRGLEARLTRALAQDLAALVEVRDDVFGVASGDLFFQITSDTF</sequence>
<dbReference type="Pfam" id="PF06938">
    <property type="entry name" value="DUF1285_N"/>
    <property type="match status" value="1"/>
</dbReference>
<dbReference type="Gene3D" id="2.30.270.10">
    <property type="entry name" value="duf1285 protein"/>
    <property type="match status" value="1"/>
</dbReference>
<dbReference type="PIRSF" id="PIRSF029557">
    <property type="entry name" value="UCP029557"/>
    <property type="match status" value="1"/>
</dbReference>
<dbReference type="RefSeq" id="WP_006275405.1">
    <property type="nucleotide sequence ID" value="NZ_GL883081.1"/>
</dbReference>
<keyword evidence="4" id="KW-1185">Reference proteome</keyword>
<evidence type="ECO:0008006" key="5">
    <source>
        <dbReference type="Google" id="ProtNLM"/>
    </source>
</evidence>
<dbReference type="OrthoDB" id="3078366at2"/>
<dbReference type="STRING" id="715226.ABI_46320"/>
<feature type="domain" description="DUF1285" evidence="2">
    <location>
        <begin position="88"/>
        <end position="172"/>
    </location>
</feature>
<gene>
    <name evidence="3" type="ORF">ABI_46320</name>
</gene>
<dbReference type="InterPro" id="IPR010707">
    <property type="entry name" value="DUF1285"/>
</dbReference>
<dbReference type="EMBL" id="GL883081">
    <property type="protein sequence ID" value="EGF89284.1"/>
    <property type="molecule type" value="Genomic_DNA"/>
</dbReference>
<dbReference type="Pfam" id="PF21028">
    <property type="entry name" value="DUF1285_C"/>
    <property type="match status" value="1"/>
</dbReference>
<feature type="domain" description="DUF1285" evidence="1">
    <location>
        <begin position="22"/>
        <end position="87"/>
    </location>
</feature>
<dbReference type="InterPro" id="IPR048341">
    <property type="entry name" value="DUF1285_N"/>
</dbReference>